<reference evidence="5 6" key="1">
    <citation type="submission" date="2024-03" db="EMBL/GenBank/DDBJ databases">
        <authorList>
            <person name="Brejova B."/>
        </authorList>
    </citation>
    <scope>NUCLEOTIDE SEQUENCE [LARGE SCALE GENOMIC DNA]</scope>
    <source>
        <strain evidence="5 6">CBS 14171</strain>
    </source>
</reference>
<feature type="compositionally biased region" description="Acidic residues" evidence="3">
    <location>
        <begin position="73"/>
        <end position="88"/>
    </location>
</feature>
<dbReference type="PANTHER" id="PTHR14167">
    <property type="entry name" value="SH3 DOMAIN-CONTAINING"/>
    <property type="match status" value="1"/>
</dbReference>
<dbReference type="SMART" id="SM00326">
    <property type="entry name" value="SH3"/>
    <property type="match status" value="1"/>
</dbReference>
<feature type="region of interest" description="Disordered" evidence="3">
    <location>
        <begin position="1"/>
        <end position="20"/>
    </location>
</feature>
<dbReference type="Proteomes" id="UP001497383">
    <property type="component" value="Chromosome 8"/>
</dbReference>
<evidence type="ECO:0000256" key="1">
    <source>
        <dbReference type="ARBA" id="ARBA00022443"/>
    </source>
</evidence>
<proteinExistence type="predicted"/>
<dbReference type="PANTHER" id="PTHR14167:SF116">
    <property type="entry name" value="CAP, ISOFORM AC"/>
    <property type="match status" value="1"/>
</dbReference>
<feature type="compositionally biased region" description="Acidic residues" evidence="3">
    <location>
        <begin position="181"/>
        <end position="199"/>
    </location>
</feature>
<gene>
    <name evidence="5" type="ORF">LODBEIA_P59850</name>
</gene>
<feature type="region of interest" description="Disordered" evidence="3">
    <location>
        <begin position="181"/>
        <end position="220"/>
    </location>
</feature>
<dbReference type="RefSeq" id="XP_066832923.1">
    <property type="nucleotide sequence ID" value="XM_066976377.1"/>
</dbReference>
<dbReference type="EMBL" id="OZ022412">
    <property type="protein sequence ID" value="CAK9442242.1"/>
    <property type="molecule type" value="Genomic_DNA"/>
</dbReference>
<dbReference type="SUPFAM" id="SSF50044">
    <property type="entry name" value="SH3-domain"/>
    <property type="match status" value="1"/>
</dbReference>
<evidence type="ECO:0000313" key="5">
    <source>
        <dbReference type="EMBL" id="CAK9442242.1"/>
    </source>
</evidence>
<dbReference type="Pfam" id="PF00018">
    <property type="entry name" value="SH3_1"/>
    <property type="match status" value="1"/>
</dbReference>
<evidence type="ECO:0000313" key="6">
    <source>
        <dbReference type="Proteomes" id="UP001497383"/>
    </source>
</evidence>
<dbReference type="PROSITE" id="PS50002">
    <property type="entry name" value="SH3"/>
    <property type="match status" value="1"/>
</dbReference>
<accession>A0ABP0ZW86</accession>
<keyword evidence="6" id="KW-1185">Reference proteome</keyword>
<sequence>MRTGFPSNTEIKDFGYPQSHPLHLATSLRSSYQSCSEECNTSDDTSTTSSSTSSKSRRRQKAGTFYGGGEQHQEDDDEEEEEEEDYDEDCLVNDEINCKARAIFDFHAENDNEIALVEGQIIWISYRHGQGWLVAEDPTTGENGLVPEEYVELFGSENNDDLPKPFLPEIFRSHIRENDDADWVDTDGSGDDYSFDESESDRNKVSDSVNQSKVGDGAVDRLAARLTTTDL</sequence>
<evidence type="ECO:0000256" key="2">
    <source>
        <dbReference type="PROSITE-ProRule" id="PRU00192"/>
    </source>
</evidence>
<feature type="compositionally biased region" description="Low complexity" evidence="3">
    <location>
        <begin position="42"/>
        <end position="54"/>
    </location>
</feature>
<dbReference type="Gene3D" id="2.30.30.40">
    <property type="entry name" value="SH3 Domains"/>
    <property type="match status" value="1"/>
</dbReference>
<organism evidence="5 6">
    <name type="scientific">Lodderomyces beijingensis</name>
    <dbReference type="NCBI Taxonomy" id="1775926"/>
    <lineage>
        <taxon>Eukaryota</taxon>
        <taxon>Fungi</taxon>
        <taxon>Dikarya</taxon>
        <taxon>Ascomycota</taxon>
        <taxon>Saccharomycotina</taxon>
        <taxon>Pichiomycetes</taxon>
        <taxon>Debaryomycetaceae</taxon>
        <taxon>Candida/Lodderomyces clade</taxon>
        <taxon>Lodderomyces</taxon>
    </lineage>
</organism>
<evidence type="ECO:0000259" key="4">
    <source>
        <dbReference type="PROSITE" id="PS50002"/>
    </source>
</evidence>
<protein>
    <recommendedName>
        <fullName evidence="4">SH3 domain-containing protein</fullName>
    </recommendedName>
</protein>
<keyword evidence="1 2" id="KW-0728">SH3 domain</keyword>
<name>A0ABP0ZW86_9ASCO</name>
<dbReference type="InterPro" id="IPR050384">
    <property type="entry name" value="Endophilin_SH3RF"/>
</dbReference>
<dbReference type="InterPro" id="IPR036028">
    <property type="entry name" value="SH3-like_dom_sf"/>
</dbReference>
<feature type="domain" description="SH3" evidence="4">
    <location>
        <begin position="95"/>
        <end position="156"/>
    </location>
</feature>
<dbReference type="GeneID" id="92211181"/>
<feature type="region of interest" description="Disordered" evidence="3">
    <location>
        <begin position="35"/>
        <end position="88"/>
    </location>
</feature>
<evidence type="ECO:0000256" key="3">
    <source>
        <dbReference type="SAM" id="MobiDB-lite"/>
    </source>
</evidence>
<dbReference type="InterPro" id="IPR001452">
    <property type="entry name" value="SH3_domain"/>
</dbReference>